<dbReference type="EC" id="4.1.1.65" evidence="12"/>
<keyword evidence="5 11" id="KW-0472">Membrane</keyword>
<keyword evidence="6" id="KW-0865">Zymogen</keyword>
<dbReference type="InterPro" id="IPR003817">
    <property type="entry name" value="PS_Dcarbxylase"/>
</dbReference>
<evidence type="ECO:0000256" key="1">
    <source>
        <dbReference type="ARBA" id="ARBA00022475"/>
    </source>
</evidence>
<name>A0A0J1BB31_RHOIS</name>
<keyword evidence="2" id="KW-0444">Lipid biosynthesis</keyword>
<dbReference type="EMBL" id="LECT01000031">
    <property type="protein sequence ID" value="KLU03711.1"/>
    <property type="molecule type" value="Genomic_DNA"/>
</dbReference>
<reference evidence="12" key="1">
    <citation type="submission" date="2015-05" db="EMBL/GenBank/DDBJ databases">
        <title>Permanent draft genome of Rhodopirellula islandicus K833.</title>
        <authorList>
            <person name="Kizina J."/>
            <person name="Richter M."/>
            <person name="Glockner F.O."/>
            <person name="Harder J."/>
        </authorList>
    </citation>
    <scope>NUCLEOTIDE SEQUENCE [LARGE SCALE GENOMIC DNA]</scope>
    <source>
        <strain evidence="12">K833</strain>
    </source>
</reference>
<dbReference type="Pfam" id="PF02666">
    <property type="entry name" value="PS_Dcarbxylase"/>
    <property type="match status" value="1"/>
</dbReference>
<evidence type="ECO:0000256" key="6">
    <source>
        <dbReference type="ARBA" id="ARBA00023145"/>
    </source>
</evidence>
<evidence type="ECO:0000313" key="12">
    <source>
        <dbReference type="EMBL" id="KLU03711.1"/>
    </source>
</evidence>
<protein>
    <submittedName>
        <fullName evidence="12">Phosphatidylserine decarboxylase</fullName>
        <ecNumber evidence="12">4.1.1.65</ecNumber>
    </submittedName>
</protein>
<dbReference type="PANTHER" id="PTHR35809">
    <property type="entry name" value="ARCHAETIDYLSERINE DECARBOXYLASE PROENZYME-RELATED"/>
    <property type="match status" value="1"/>
</dbReference>
<keyword evidence="10" id="KW-0670">Pyruvate</keyword>
<evidence type="ECO:0000256" key="10">
    <source>
        <dbReference type="ARBA" id="ARBA00023317"/>
    </source>
</evidence>
<dbReference type="AlphaFoldDB" id="A0A0J1BB31"/>
<keyword evidence="4" id="KW-0443">Lipid metabolism</keyword>
<dbReference type="NCBIfam" id="NF003678">
    <property type="entry name" value="PRK05305.1-2"/>
    <property type="match status" value="1"/>
</dbReference>
<dbReference type="OrthoDB" id="9790893at2"/>
<evidence type="ECO:0000256" key="7">
    <source>
        <dbReference type="ARBA" id="ARBA00023209"/>
    </source>
</evidence>
<evidence type="ECO:0000313" key="13">
    <source>
        <dbReference type="Proteomes" id="UP000036367"/>
    </source>
</evidence>
<evidence type="ECO:0000256" key="8">
    <source>
        <dbReference type="ARBA" id="ARBA00023239"/>
    </source>
</evidence>
<evidence type="ECO:0000256" key="3">
    <source>
        <dbReference type="ARBA" id="ARBA00022793"/>
    </source>
</evidence>
<dbReference type="Proteomes" id="UP000036367">
    <property type="component" value="Unassembled WGS sequence"/>
</dbReference>
<evidence type="ECO:0000256" key="9">
    <source>
        <dbReference type="ARBA" id="ARBA00023264"/>
    </source>
</evidence>
<proteinExistence type="predicted"/>
<comment type="caution">
    <text evidence="12">The sequence shown here is derived from an EMBL/GenBank/DDBJ whole genome shotgun (WGS) entry which is preliminary data.</text>
</comment>
<keyword evidence="1" id="KW-1003">Cell membrane</keyword>
<sequence>MASFLTSNASIPLDDPNPLTTDALASEVPAMDPSLKSIQPGGGVVMSVELAWGRVRRAWLRAVRPKYVAKMRDRRQGHRGELPFDPVDSRDMKYYRNQDSYWWADADDPFLWRESLPFVRVGLAEMIVLTSASLVLAVLFGWFWWPLSVPFLAVACLVAWYFRNPRRKVPDTFGTVVSPADGKLVEIAEVDDPIIGAAIRFRIFLSIFNVHANRIAMPGKVVRVRYRPGKFLNLWRSESSKENENMDVELECPEIGGRIVRIRQVTGQFARRIVCWARVGDVLQRGEIFGMIKLGSRTELVIPRDEALEIVAQVGEKVSAGSTVFARYQQG</sequence>
<gene>
    <name evidence="12" type="ORF">RISK_004118</name>
</gene>
<feature type="transmembrane region" description="Helical" evidence="11">
    <location>
        <begin position="143"/>
        <end position="162"/>
    </location>
</feature>
<evidence type="ECO:0000256" key="11">
    <source>
        <dbReference type="SAM" id="Phobius"/>
    </source>
</evidence>
<evidence type="ECO:0000256" key="2">
    <source>
        <dbReference type="ARBA" id="ARBA00022516"/>
    </source>
</evidence>
<dbReference type="PANTHER" id="PTHR35809:SF1">
    <property type="entry name" value="ARCHAETIDYLSERINE DECARBOXYLASE PROENZYME-RELATED"/>
    <property type="match status" value="1"/>
</dbReference>
<keyword evidence="7" id="KW-0594">Phospholipid biosynthesis</keyword>
<keyword evidence="3" id="KW-0210">Decarboxylase</keyword>
<evidence type="ECO:0000256" key="4">
    <source>
        <dbReference type="ARBA" id="ARBA00023098"/>
    </source>
</evidence>
<keyword evidence="11" id="KW-0812">Transmembrane</keyword>
<keyword evidence="9" id="KW-1208">Phospholipid metabolism</keyword>
<dbReference type="STRING" id="595434.RISK_004118"/>
<accession>A0A0J1BB31</accession>
<dbReference type="GO" id="GO:0004609">
    <property type="term" value="F:phosphatidylserine decarboxylase activity"/>
    <property type="evidence" value="ECO:0007669"/>
    <property type="project" value="UniProtKB-EC"/>
</dbReference>
<dbReference type="PATRIC" id="fig|595434.4.peg.3902"/>
<keyword evidence="13" id="KW-1185">Reference proteome</keyword>
<keyword evidence="8 12" id="KW-0456">Lyase</keyword>
<keyword evidence="11" id="KW-1133">Transmembrane helix</keyword>
<organism evidence="12 13">
    <name type="scientific">Rhodopirellula islandica</name>
    <dbReference type="NCBI Taxonomy" id="595434"/>
    <lineage>
        <taxon>Bacteria</taxon>
        <taxon>Pseudomonadati</taxon>
        <taxon>Planctomycetota</taxon>
        <taxon>Planctomycetia</taxon>
        <taxon>Pirellulales</taxon>
        <taxon>Pirellulaceae</taxon>
        <taxon>Rhodopirellula</taxon>
    </lineage>
</organism>
<dbReference type="RefSeq" id="WP_047815436.1">
    <property type="nucleotide sequence ID" value="NZ_LECT01000031.1"/>
</dbReference>
<evidence type="ECO:0000256" key="5">
    <source>
        <dbReference type="ARBA" id="ARBA00023136"/>
    </source>
</evidence>
<dbReference type="InterPro" id="IPR033175">
    <property type="entry name" value="PSD-A"/>
</dbReference>
<dbReference type="GO" id="GO:0008654">
    <property type="term" value="P:phospholipid biosynthetic process"/>
    <property type="evidence" value="ECO:0007669"/>
    <property type="project" value="UniProtKB-KW"/>
</dbReference>